<keyword evidence="1" id="KW-0812">Transmembrane</keyword>
<feature type="transmembrane region" description="Helical" evidence="1">
    <location>
        <begin position="319"/>
        <end position="336"/>
    </location>
</feature>
<dbReference type="InterPro" id="IPR014729">
    <property type="entry name" value="Rossmann-like_a/b/a_fold"/>
</dbReference>
<feature type="transmembrane region" description="Helical" evidence="1">
    <location>
        <begin position="98"/>
        <end position="121"/>
    </location>
</feature>
<dbReference type="InterPro" id="IPR003848">
    <property type="entry name" value="DUF218"/>
</dbReference>
<name>A0ABW9F5Y3_9FIRM</name>
<evidence type="ECO:0000313" key="4">
    <source>
        <dbReference type="Proteomes" id="UP001629536"/>
    </source>
</evidence>
<reference evidence="3 4" key="1">
    <citation type="journal article" date="2024" name="Front. Microbiol.">
        <title>Pangenomic and biochemical analyses of Helcococcus ovis reveal widespread tetracycline resistance and a novel bacterial species, Helcococcus bovis.</title>
        <authorList>
            <person name="Cunha F."/>
            <person name="Zhai Y."/>
            <person name="Casaro S."/>
            <person name="Jones K.L."/>
            <person name="Hernandez M."/>
            <person name="Bisinotto R.S."/>
            <person name="Kariyawasam S."/>
            <person name="Brown M.B."/>
            <person name="Phillips A."/>
            <person name="Jeong K.C."/>
            <person name="Galvao K.N."/>
        </authorList>
    </citation>
    <scope>NUCLEOTIDE SEQUENCE [LARGE SCALE GENOMIC DNA]</scope>
    <source>
        <strain evidence="3 4">KG197</strain>
    </source>
</reference>
<sequence>MEFSLAITLFIFLILVITVFKERRNIISGIIFSFFLISSVITVLLGLEKYDLLFNSPVRIFVFTLIGLFSLFVLLIPIFLVIALIYNGIKILQKEGFSLNNLLSLSLGLYILLSSTVGNILIYKFNIPAIFKHLIILSNMYFSYISLIAISYTISGFLNFANVKRKNLDYIIVLGSGLINDKVTPLLASRINKGIKIFKKNPNSKIIMSGGQGEDENIAEGEAMKQYALNLGISEKDIIVEDKSTTTRENLIFSKELMKENPKIAVVTNYYHLFRALIIAKQEKIKCIGYGAKTKLYFTINAFIREIIAFLVMYKNIHFVSVAMITLVYIFINYLLK</sequence>
<organism evidence="3 4">
    <name type="scientific">Helcococcus bovis</name>
    <dbReference type="NCBI Taxonomy" id="3153252"/>
    <lineage>
        <taxon>Bacteria</taxon>
        <taxon>Bacillati</taxon>
        <taxon>Bacillota</taxon>
        <taxon>Tissierellia</taxon>
        <taxon>Tissierellales</taxon>
        <taxon>Peptoniphilaceae</taxon>
        <taxon>Helcococcus</taxon>
    </lineage>
</organism>
<dbReference type="RefSeq" id="WP_408126500.1">
    <property type="nucleotide sequence ID" value="NZ_JBFNFH010000006.1"/>
</dbReference>
<proteinExistence type="predicted"/>
<dbReference type="CDD" id="cd06259">
    <property type="entry name" value="YdcF-like"/>
    <property type="match status" value="1"/>
</dbReference>
<feature type="transmembrane region" description="Helical" evidence="1">
    <location>
        <begin position="6"/>
        <end position="22"/>
    </location>
</feature>
<comment type="caution">
    <text evidence="3">The sequence shown here is derived from an EMBL/GenBank/DDBJ whole genome shotgun (WGS) entry which is preliminary data.</text>
</comment>
<protein>
    <submittedName>
        <fullName evidence="3">YdcF family protein</fullName>
    </submittedName>
</protein>
<dbReference type="PANTHER" id="PTHR30336">
    <property type="entry name" value="INNER MEMBRANE PROTEIN, PROBABLE PERMEASE"/>
    <property type="match status" value="1"/>
</dbReference>
<evidence type="ECO:0000259" key="2">
    <source>
        <dbReference type="Pfam" id="PF02698"/>
    </source>
</evidence>
<evidence type="ECO:0000256" key="1">
    <source>
        <dbReference type="SAM" id="Phobius"/>
    </source>
</evidence>
<gene>
    <name evidence="3" type="ORF">ABGF40_03870</name>
</gene>
<feature type="transmembrane region" description="Helical" evidence="1">
    <location>
        <begin position="29"/>
        <end position="47"/>
    </location>
</feature>
<dbReference type="Proteomes" id="UP001629536">
    <property type="component" value="Unassembled WGS sequence"/>
</dbReference>
<dbReference type="InterPro" id="IPR051599">
    <property type="entry name" value="Cell_Envelope_Assoc"/>
</dbReference>
<keyword evidence="4" id="KW-1185">Reference proteome</keyword>
<accession>A0ABW9F5Y3</accession>
<keyword evidence="1" id="KW-1133">Transmembrane helix</keyword>
<dbReference type="Gene3D" id="3.40.50.620">
    <property type="entry name" value="HUPs"/>
    <property type="match status" value="1"/>
</dbReference>
<feature type="transmembrane region" description="Helical" evidence="1">
    <location>
        <begin position="59"/>
        <end position="86"/>
    </location>
</feature>
<dbReference type="EMBL" id="JBFNFH010000006">
    <property type="protein sequence ID" value="MFM1524802.1"/>
    <property type="molecule type" value="Genomic_DNA"/>
</dbReference>
<evidence type="ECO:0000313" key="3">
    <source>
        <dbReference type="EMBL" id="MFM1524802.1"/>
    </source>
</evidence>
<feature type="transmembrane region" description="Helical" evidence="1">
    <location>
        <begin position="141"/>
        <end position="161"/>
    </location>
</feature>
<dbReference type="PANTHER" id="PTHR30336:SF18">
    <property type="entry name" value="MEMBRANE PROTEIN"/>
    <property type="match status" value="1"/>
</dbReference>
<dbReference type="Pfam" id="PF02698">
    <property type="entry name" value="DUF218"/>
    <property type="match status" value="1"/>
</dbReference>
<feature type="transmembrane region" description="Helical" evidence="1">
    <location>
        <begin position="296"/>
        <end position="313"/>
    </location>
</feature>
<keyword evidence="1" id="KW-0472">Membrane</keyword>
<feature type="domain" description="DUF218" evidence="2">
    <location>
        <begin position="169"/>
        <end position="307"/>
    </location>
</feature>